<evidence type="ECO:0000313" key="3">
    <source>
        <dbReference type="EMBL" id="GAA0914250.1"/>
    </source>
</evidence>
<feature type="transmembrane region" description="Helical" evidence="2">
    <location>
        <begin position="103"/>
        <end position="125"/>
    </location>
</feature>
<dbReference type="Proteomes" id="UP001500418">
    <property type="component" value="Unassembled WGS sequence"/>
</dbReference>
<dbReference type="EMBL" id="BAAAID010000001">
    <property type="protein sequence ID" value="GAA0914250.1"/>
    <property type="molecule type" value="Genomic_DNA"/>
</dbReference>
<reference evidence="3 4" key="1">
    <citation type="journal article" date="2019" name="Int. J. Syst. Evol. Microbiol.">
        <title>The Global Catalogue of Microorganisms (GCM) 10K type strain sequencing project: providing services to taxonomists for standard genome sequencing and annotation.</title>
        <authorList>
            <consortium name="The Broad Institute Genomics Platform"/>
            <consortium name="The Broad Institute Genome Sequencing Center for Infectious Disease"/>
            <person name="Wu L."/>
            <person name="Ma J."/>
        </authorList>
    </citation>
    <scope>NUCLEOTIDE SEQUENCE [LARGE SCALE GENOMIC DNA]</scope>
    <source>
        <strain evidence="3 4">JCM 11444</strain>
    </source>
</reference>
<evidence type="ECO:0000256" key="1">
    <source>
        <dbReference type="SAM" id="MobiDB-lite"/>
    </source>
</evidence>
<keyword evidence="4" id="KW-1185">Reference proteome</keyword>
<name>A0ABN1NQI9_9ACTN</name>
<accession>A0ABN1NQI9</accession>
<feature type="transmembrane region" description="Helical" evidence="2">
    <location>
        <begin position="178"/>
        <end position="198"/>
    </location>
</feature>
<gene>
    <name evidence="3" type="ORF">GCM10009575_000050</name>
</gene>
<feature type="transmembrane region" description="Helical" evidence="2">
    <location>
        <begin position="73"/>
        <end position="97"/>
    </location>
</feature>
<protein>
    <submittedName>
        <fullName evidence="3">Uncharacterized protein</fullName>
    </submittedName>
</protein>
<comment type="caution">
    <text evidence="3">The sequence shown here is derived from an EMBL/GenBank/DDBJ whole genome shotgun (WGS) entry which is preliminary data.</text>
</comment>
<organism evidence="3 4">
    <name type="scientific">Streptomyces rhizosphaericus</name>
    <dbReference type="NCBI Taxonomy" id="114699"/>
    <lineage>
        <taxon>Bacteria</taxon>
        <taxon>Bacillati</taxon>
        <taxon>Actinomycetota</taxon>
        <taxon>Actinomycetes</taxon>
        <taxon>Kitasatosporales</taxon>
        <taxon>Streptomycetaceae</taxon>
        <taxon>Streptomyces</taxon>
        <taxon>Streptomyces violaceusniger group</taxon>
    </lineage>
</organism>
<evidence type="ECO:0000256" key="2">
    <source>
        <dbReference type="SAM" id="Phobius"/>
    </source>
</evidence>
<evidence type="ECO:0000313" key="4">
    <source>
        <dbReference type="Proteomes" id="UP001500418"/>
    </source>
</evidence>
<feature type="region of interest" description="Disordered" evidence="1">
    <location>
        <begin position="265"/>
        <end position="285"/>
    </location>
</feature>
<proteinExistence type="predicted"/>
<sequence length="285" mass="28874">MGSRDTDAPLIVVPVVALYAIAARVAAGASQPVGYGVAAVYIRWGRSSVIGRPTPPGLPRGTISGMNPPTFPAWVAAALVGVLVGAAAGMLLVTAAGALSMEIGGVLIALVIGVPTVCGAVVACFSRQATPVRIRGSHPCLPFAAQPRPLPPPAPGRPDKPHGGRFGALAGWAQCHRWAALLLWVAVLAAVTLGSQAAGSAYKNDFSLPGTDSQSATDLFTKHGSAQAGDTVEIVLKDGRGIGGDTTAVETMLAKVKGCRASPMCAARTPMPPPSPRTARSATPR</sequence>
<keyword evidence="2" id="KW-1133">Transmembrane helix</keyword>
<keyword evidence="2" id="KW-0812">Transmembrane</keyword>
<keyword evidence="2" id="KW-0472">Membrane</keyword>